<dbReference type="Proteomes" id="UP000007819">
    <property type="component" value="Unassembled WGS sequence"/>
</dbReference>
<proteinExistence type="predicted"/>
<organism evidence="2 3">
    <name type="scientific">Acyrthosiphon pisum</name>
    <name type="common">Pea aphid</name>
    <dbReference type="NCBI Taxonomy" id="7029"/>
    <lineage>
        <taxon>Eukaryota</taxon>
        <taxon>Metazoa</taxon>
        <taxon>Ecdysozoa</taxon>
        <taxon>Arthropoda</taxon>
        <taxon>Hexapoda</taxon>
        <taxon>Insecta</taxon>
        <taxon>Pterygota</taxon>
        <taxon>Neoptera</taxon>
        <taxon>Paraneoptera</taxon>
        <taxon>Hemiptera</taxon>
        <taxon>Sternorrhyncha</taxon>
        <taxon>Aphidomorpha</taxon>
        <taxon>Aphidoidea</taxon>
        <taxon>Aphididae</taxon>
        <taxon>Macrosiphini</taxon>
        <taxon>Acyrthosiphon</taxon>
    </lineage>
</organism>
<feature type="compositionally biased region" description="Polar residues" evidence="1">
    <location>
        <begin position="41"/>
        <end position="52"/>
    </location>
</feature>
<dbReference type="AlphaFoldDB" id="A0A8R2JWT8"/>
<evidence type="ECO:0000313" key="3">
    <source>
        <dbReference type="Proteomes" id="UP000007819"/>
    </source>
</evidence>
<accession>A0A8R2JWT8</accession>
<sequence>MIKSDISCTEDEHFNGILKHVLKRSLSPKSKPSIKVKINSENQGANSSSYPPQYNPMKDTIGPDISDSQYNINQISNDPDSESSNISDFDDSDEDQTWTVQKKKNIRNRN</sequence>
<reference evidence="3" key="1">
    <citation type="submission" date="2010-06" db="EMBL/GenBank/DDBJ databases">
        <authorList>
            <person name="Jiang H."/>
            <person name="Abraham K."/>
            <person name="Ali S."/>
            <person name="Alsbrooks S.L."/>
            <person name="Anim B.N."/>
            <person name="Anosike U.S."/>
            <person name="Attaway T."/>
            <person name="Bandaranaike D.P."/>
            <person name="Battles P.K."/>
            <person name="Bell S.N."/>
            <person name="Bell A.V."/>
            <person name="Beltran B."/>
            <person name="Bickham C."/>
            <person name="Bustamante Y."/>
            <person name="Caleb T."/>
            <person name="Canada A."/>
            <person name="Cardenas V."/>
            <person name="Carter K."/>
            <person name="Chacko J."/>
            <person name="Chandrabose M.N."/>
            <person name="Chavez D."/>
            <person name="Chavez A."/>
            <person name="Chen L."/>
            <person name="Chu H.-S."/>
            <person name="Claassen K.J."/>
            <person name="Cockrell R."/>
            <person name="Collins M."/>
            <person name="Cooper J.A."/>
            <person name="Cree A."/>
            <person name="Curry S.M."/>
            <person name="Da Y."/>
            <person name="Dao M.D."/>
            <person name="Das B."/>
            <person name="Davila M.-L."/>
            <person name="Davy-Carroll L."/>
            <person name="Denson S."/>
            <person name="Dinh H."/>
            <person name="Ebong V.E."/>
            <person name="Edwards J.R."/>
            <person name="Egan A."/>
            <person name="El-Daye J."/>
            <person name="Escobedo L."/>
            <person name="Fernandez S."/>
            <person name="Fernando P.R."/>
            <person name="Flagg N."/>
            <person name="Forbes L.D."/>
            <person name="Fowler R.G."/>
            <person name="Fu Q."/>
            <person name="Gabisi R.A."/>
            <person name="Ganer J."/>
            <person name="Garbino Pronczuk A."/>
            <person name="Garcia R.M."/>
            <person name="Garner T."/>
            <person name="Garrett T.E."/>
            <person name="Gonzalez D.A."/>
            <person name="Hamid H."/>
            <person name="Hawkins E.S."/>
            <person name="Hirani K."/>
            <person name="Hogues M.E."/>
            <person name="Hollins B."/>
            <person name="Hsiao C.-H."/>
            <person name="Jabil R."/>
            <person name="James M.L."/>
            <person name="Jhangiani S.N."/>
            <person name="Johnson B."/>
            <person name="Johnson Q."/>
            <person name="Joshi V."/>
            <person name="Kalu J.B."/>
            <person name="Kam C."/>
            <person name="Kashfia A."/>
            <person name="Keebler J."/>
            <person name="Kisamo H."/>
            <person name="Kovar C.L."/>
            <person name="Lago L.A."/>
            <person name="Lai C.-Y."/>
            <person name="Laidlaw J."/>
            <person name="Lara F."/>
            <person name="Le T.-K."/>
            <person name="Lee S.L."/>
            <person name="Legall F.H."/>
            <person name="Lemon S.J."/>
            <person name="Lewis L.R."/>
            <person name="Li B."/>
            <person name="Liu Y."/>
            <person name="Liu Y.-S."/>
            <person name="Lopez J."/>
            <person name="Lozado R.J."/>
            <person name="Lu J."/>
            <person name="Madu R.C."/>
            <person name="Maheshwari M."/>
            <person name="Maheshwari R."/>
            <person name="Malloy K."/>
            <person name="Martinez E."/>
            <person name="Mathew T."/>
            <person name="Mercado I.C."/>
            <person name="Mercado C."/>
            <person name="Meyer B."/>
            <person name="Montgomery K."/>
            <person name="Morgan M.B."/>
            <person name="Munidasa M."/>
            <person name="Nazareth L.V."/>
            <person name="Nelson J."/>
            <person name="Ng B.M."/>
            <person name="Nguyen N.B."/>
            <person name="Nguyen P.Q."/>
            <person name="Nguyen T."/>
            <person name="Obregon M."/>
            <person name="Okwuonu G.O."/>
            <person name="Onwere C.G."/>
            <person name="Orozco G."/>
            <person name="Parra A."/>
            <person name="Patel S."/>
            <person name="Patil S."/>
            <person name="Perez A."/>
            <person name="Perez Y."/>
            <person name="Pham C."/>
            <person name="Primus E.L."/>
            <person name="Pu L.-L."/>
            <person name="Puazo M."/>
            <person name="Qin X."/>
            <person name="Quiroz J.B."/>
            <person name="Reese J."/>
            <person name="Richards S."/>
            <person name="Rives C.M."/>
            <person name="Robberts R."/>
            <person name="Ruiz S.J."/>
            <person name="Ruiz M.J."/>
            <person name="Santibanez J."/>
            <person name="Schneider B.W."/>
            <person name="Sisson I."/>
            <person name="Smith M."/>
            <person name="Sodergren E."/>
            <person name="Song X.-Z."/>
            <person name="Song B.B."/>
            <person name="Summersgill H."/>
            <person name="Thelus R."/>
            <person name="Thornton R.D."/>
            <person name="Trejos Z.Y."/>
            <person name="Usmani K."/>
            <person name="Vattathil S."/>
            <person name="Villasana D."/>
            <person name="Walker D.L."/>
            <person name="Wang S."/>
            <person name="Wang K."/>
            <person name="White C.S."/>
            <person name="Williams A.C."/>
            <person name="Williamson J."/>
            <person name="Wilson K."/>
            <person name="Woghiren I.O."/>
            <person name="Woodworth J.R."/>
            <person name="Worley K.C."/>
            <person name="Wright R.A."/>
            <person name="Wu W."/>
            <person name="Young L."/>
            <person name="Zhang L."/>
            <person name="Zhang J."/>
            <person name="Zhu Y."/>
            <person name="Muzny D.M."/>
            <person name="Weinstock G."/>
            <person name="Gibbs R.A."/>
        </authorList>
    </citation>
    <scope>NUCLEOTIDE SEQUENCE [LARGE SCALE GENOMIC DNA]</scope>
    <source>
        <strain evidence="3">LSR1</strain>
    </source>
</reference>
<feature type="region of interest" description="Disordered" evidence="1">
    <location>
        <begin position="25"/>
        <end position="110"/>
    </location>
</feature>
<feature type="compositionally biased region" description="Low complexity" evidence="1">
    <location>
        <begin position="25"/>
        <end position="40"/>
    </location>
</feature>
<keyword evidence="3" id="KW-1185">Reference proteome</keyword>
<evidence type="ECO:0000256" key="1">
    <source>
        <dbReference type="SAM" id="MobiDB-lite"/>
    </source>
</evidence>
<dbReference type="GeneID" id="115034746"/>
<evidence type="ECO:0000313" key="2">
    <source>
        <dbReference type="EnsemblMetazoa" id="XP_029348010.1"/>
    </source>
</evidence>
<name>A0A8R2JWT8_ACYPI</name>
<dbReference type="RefSeq" id="XP_029348010.1">
    <property type="nucleotide sequence ID" value="XM_029492150.1"/>
</dbReference>
<feature type="compositionally biased region" description="Basic residues" evidence="1">
    <location>
        <begin position="101"/>
        <end position="110"/>
    </location>
</feature>
<dbReference type="EnsemblMetazoa" id="XM_029492150.1">
    <property type="protein sequence ID" value="XP_029348010.1"/>
    <property type="gene ID" value="LOC115034746"/>
</dbReference>
<reference evidence="2" key="2">
    <citation type="submission" date="2022-06" db="UniProtKB">
        <authorList>
            <consortium name="EnsemblMetazoa"/>
        </authorList>
    </citation>
    <scope>IDENTIFICATION</scope>
</reference>
<dbReference type="KEGG" id="api:115034746"/>
<protein>
    <submittedName>
        <fullName evidence="2">Uncharacterized protein</fullName>
    </submittedName>
</protein>
<dbReference type="OrthoDB" id="10412872at2759"/>
<feature type="compositionally biased region" description="Polar residues" evidence="1">
    <location>
        <begin position="66"/>
        <end position="87"/>
    </location>
</feature>